<evidence type="ECO:0000256" key="6">
    <source>
        <dbReference type="ARBA" id="ARBA00022801"/>
    </source>
</evidence>
<dbReference type="Proteomes" id="UP000215335">
    <property type="component" value="Unassembled WGS sequence"/>
</dbReference>
<dbReference type="EMBL" id="NNAY01001083">
    <property type="protein sequence ID" value="OXU25208.1"/>
    <property type="molecule type" value="Genomic_DNA"/>
</dbReference>
<dbReference type="PRINTS" id="PR00722">
    <property type="entry name" value="CHYMOTRYPSIN"/>
</dbReference>
<dbReference type="InterPro" id="IPR009003">
    <property type="entry name" value="Peptidase_S1_PA"/>
</dbReference>
<dbReference type="GO" id="GO:0006508">
    <property type="term" value="P:proteolysis"/>
    <property type="evidence" value="ECO:0007669"/>
    <property type="project" value="UniProtKB-KW"/>
</dbReference>
<feature type="domain" description="Peptidase S1" evidence="11">
    <location>
        <begin position="19"/>
        <end position="245"/>
    </location>
</feature>
<gene>
    <name evidence="12" type="ORF">TSAR_010290</name>
</gene>
<dbReference type="InterPro" id="IPR043504">
    <property type="entry name" value="Peptidase_S1_PA_chymotrypsin"/>
</dbReference>
<keyword evidence="4" id="KW-0645">Protease</keyword>
<dbReference type="FunFam" id="2.40.10.10:FF:000146">
    <property type="entry name" value="Serine protease 53"/>
    <property type="match status" value="1"/>
</dbReference>
<keyword evidence="5 10" id="KW-0732">Signal</keyword>
<evidence type="ECO:0000256" key="4">
    <source>
        <dbReference type="ARBA" id="ARBA00022670"/>
    </source>
</evidence>
<dbReference type="Pfam" id="PF00089">
    <property type="entry name" value="Trypsin"/>
    <property type="match status" value="1"/>
</dbReference>
<evidence type="ECO:0000256" key="7">
    <source>
        <dbReference type="ARBA" id="ARBA00022825"/>
    </source>
</evidence>
<dbReference type="Gene3D" id="2.40.10.10">
    <property type="entry name" value="Trypsin-like serine proteases"/>
    <property type="match status" value="1"/>
</dbReference>
<dbReference type="InterPro" id="IPR001254">
    <property type="entry name" value="Trypsin_dom"/>
</dbReference>
<dbReference type="InterPro" id="IPR050430">
    <property type="entry name" value="Peptidase_S1"/>
</dbReference>
<dbReference type="PROSITE" id="PS50240">
    <property type="entry name" value="TRYPSIN_DOM"/>
    <property type="match status" value="1"/>
</dbReference>
<comment type="subcellular location">
    <subcellularLocation>
        <location evidence="1">Secreted</location>
    </subcellularLocation>
</comment>
<dbReference type="PANTHER" id="PTHR24276">
    <property type="entry name" value="POLYSERASE-RELATED"/>
    <property type="match status" value="1"/>
</dbReference>
<keyword evidence="7" id="KW-0720">Serine protease</keyword>
<dbReference type="PANTHER" id="PTHR24276:SF98">
    <property type="entry name" value="FI18310P1-RELATED"/>
    <property type="match status" value="1"/>
</dbReference>
<keyword evidence="6" id="KW-0378">Hydrolase</keyword>
<keyword evidence="8" id="KW-0865">Zymogen</keyword>
<dbReference type="CDD" id="cd00190">
    <property type="entry name" value="Tryp_SPc"/>
    <property type="match status" value="1"/>
</dbReference>
<dbReference type="PROSITE" id="PS00134">
    <property type="entry name" value="TRYPSIN_HIS"/>
    <property type="match status" value="1"/>
</dbReference>
<proteinExistence type="inferred from homology"/>
<sequence length="246" mass="27325">MKQLLVILCLAVSVYGQSDLGGTDAPDGAYPYQAALRRKSKFVCGASIINEHWLLTAAHCVKMMKDPKEATVLVGTNFVTGEGGHEYKVAYLIQHEDYDRDYIHVNDIALIRLAENIKFTQKVQPVKLPKDESQSYEGATAILAGWGSYGPNNYTPRKLQHIRLQVISRSKCANEWKTSRNRTIMPAQLCTSSATDENMATHGDSGGPLVSDGVQIGVVSFAWEGLPDVYGRVSSYLSWMNRYINY</sequence>
<feature type="chain" id="PRO_5013167132" description="Peptidase S1 domain-containing protein" evidence="10">
    <location>
        <begin position="17"/>
        <end position="246"/>
    </location>
</feature>
<dbReference type="OrthoDB" id="5597713at2759"/>
<evidence type="ECO:0000256" key="2">
    <source>
        <dbReference type="ARBA" id="ARBA00007664"/>
    </source>
</evidence>
<feature type="signal peptide" evidence="10">
    <location>
        <begin position="1"/>
        <end position="16"/>
    </location>
</feature>
<evidence type="ECO:0000256" key="3">
    <source>
        <dbReference type="ARBA" id="ARBA00022525"/>
    </source>
</evidence>
<dbReference type="SMART" id="SM00020">
    <property type="entry name" value="Tryp_SPc"/>
    <property type="match status" value="1"/>
</dbReference>
<comment type="similarity">
    <text evidence="2">Belongs to the peptidase S1 family.</text>
</comment>
<keyword evidence="13" id="KW-1185">Reference proteome</keyword>
<dbReference type="InterPro" id="IPR018114">
    <property type="entry name" value="TRYPSIN_HIS"/>
</dbReference>
<evidence type="ECO:0000256" key="1">
    <source>
        <dbReference type="ARBA" id="ARBA00004613"/>
    </source>
</evidence>
<dbReference type="GO" id="GO:0004252">
    <property type="term" value="F:serine-type endopeptidase activity"/>
    <property type="evidence" value="ECO:0007669"/>
    <property type="project" value="InterPro"/>
</dbReference>
<protein>
    <recommendedName>
        <fullName evidence="11">Peptidase S1 domain-containing protein</fullName>
    </recommendedName>
</protein>
<dbReference type="GO" id="GO:0005576">
    <property type="term" value="C:extracellular region"/>
    <property type="evidence" value="ECO:0007669"/>
    <property type="project" value="UniProtKB-SubCell"/>
</dbReference>
<organism evidence="12 13">
    <name type="scientific">Trichomalopsis sarcophagae</name>
    <dbReference type="NCBI Taxonomy" id="543379"/>
    <lineage>
        <taxon>Eukaryota</taxon>
        <taxon>Metazoa</taxon>
        <taxon>Ecdysozoa</taxon>
        <taxon>Arthropoda</taxon>
        <taxon>Hexapoda</taxon>
        <taxon>Insecta</taxon>
        <taxon>Pterygota</taxon>
        <taxon>Neoptera</taxon>
        <taxon>Endopterygota</taxon>
        <taxon>Hymenoptera</taxon>
        <taxon>Apocrita</taxon>
        <taxon>Proctotrupomorpha</taxon>
        <taxon>Chalcidoidea</taxon>
        <taxon>Pteromalidae</taxon>
        <taxon>Pteromalinae</taxon>
        <taxon>Trichomalopsis</taxon>
    </lineage>
</organism>
<reference evidence="12 13" key="1">
    <citation type="journal article" date="2017" name="Curr. Biol.">
        <title>The Evolution of Venom by Co-option of Single-Copy Genes.</title>
        <authorList>
            <person name="Martinson E.O."/>
            <person name="Mrinalini"/>
            <person name="Kelkar Y.D."/>
            <person name="Chang C.H."/>
            <person name="Werren J.H."/>
        </authorList>
    </citation>
    <scope>NUCLEOTIDE SEQUENCE [LARGE SCALE GENOMIC DNA]</scope>
    <source>
        <strain evidence="12 13">Alberta</strain>
        <tissue evidence="12">Whole body</tissue>
    </source>
</reference>
<evidence type="ECO:0000259" key="11">
    <source>
        <dbReference type="PROSITE" id="PS50240"/>
    </source>
</evidence>
<evidence type="ECO:0000256" key="10">
    <source>
        <dbReference type="SAM" id="SignalP"/>
    </source>
</evidence>
<evidence type="ECO:0000313" key="13">
    <source>
        <dbReference type="Proteomes" id="UP000215335"/>
    </source>
</evidence>
<evidence type="ECO:0000256" key="8">
    <source>
        <dbReference type="ARBA" id="ARBA00023145"/>
    </source>
</evidence>
<evidence type="ECO:0000256" key="9">
    <source>
        <dbReference type="ARBA" id="ARBA00023157"/>
    </source>
</evidence>
<keyword evidence="9" id="KW-1015">Disulfide bond</keyword>
<dbReference type="InterPro" id="IPR001314">
    <property type="entry name" value="Peptidase_S1A"/>
</dbReference>
<name>A0A232F406_9HYME</name>
<dbReference type="SUPFAM" id="SSF50494">
    <property type="entry name" value="Trypsin-like serine proteases"/>
    <property type="match status" value="1"/>
</dbReference>
<keyword evidence="3" id="KW-0964">Secreted</keyword>
<evidence type="ECO:0000256" key="5">
    <source>
        <dbReference type="ARBA" id="ARBA00022729"/>
    </source>
</evidence>
<comment type="caution">
    <text evidence="12">The sequence shown here is derived from an EMBL/GenBank/DDBJ whole genome shotgun (WGS) entry which is preliminary data.</text>
</comment>
<accession>A0A232F406</accession>
<evidence type="ECO:0000313" key="12">
    <source>
        <dbReference type="EMBL" id="OXU25208.1"/>
    </source>
</evidence>
<dbReference type="STRING" id="543379.A0A232F406"/>
<dbReference type="AlphaFoldDB" id="A0A232F406"/>